<gene>
    <name evidence="1" type="ORF">MCOL_V219226</name>
</gene>
<dbReference type="AlphaFoldDB" id="J5E6W9"/>
<dbReference type="EMBL" id="AFVW02000006">
    <property type="protein sequence ID" value="EJO87059.1"/>
    <property type="molecule type" value="Genomic_DNA"/>
</dbReference>
<protein>
    <submittedName>
        <fullName evidence="1">Uncharacterized protein</fullName>
    </submittedName>
</protein>
<reference evidence="1 2" key="1">
    <citation type="journal article" date="2011" name="J. Bacteriol.">
        <title>Genome sequence of the Mycobacterium colombiense type strain, CECT 3035.</title>
        <authorList>
            <person name="Gonzalez-Perez M."/>
            <person name="Murcia M.I."/>
            <person name="Landsman D."/>
            <person name="Jordan I.K."/>
            <person name="Marino-Ramirez L."/>
        </authorList>
    </citation>
    <scope>NUCLEOTIDE SEQUENCE [LARGE SCALE GENOMIC DNA]</scope>
    <source>
        <strain evidence="1 2">CECT 3035</strain>
    </source>
</reference>
<dbReference type="Proteomes" id="UP000006455">
    <property type="component" value="Unassembled WGS sequence"/>
</dbReference>
<evidence type="ECO:0000313" key="1">
    <source>
        <dbReference type="EMBL" id="EJO87059.1"/>
    </source>
</evidence>
<name>J5E6W9_9MYCO</name>
<dbReference type="eggNOG" id="ENOG5031KP3">
    <property type="taxonomic scope" value="Bacteria"/>
</dbReference>
<sequence length="267" mass="29766">MFDEMALGDYEVFRRWSGKPRAWGPHEAGWRAWFGGQVVDGLCEVIEEDLAVKRRGMPAAIGCVPWFTSQPVARRLLDLTAFCVVVDKRTVFPDRLRNPEKALPNVSLVRLRDMAPSDSGGSAPILGPYSQMPEHDVGPVRVAGWDRDGNKPLLHAKILVLGHLVHNVYGPDDTCGEEMLDFEPRTVWWGSANWTTMTRKHLELGFACGDPDLVREATEFVTDVIAFSEPVDRVCVGPEPNLVGVEFDDAAMREALAEQEPPDGEEW</sequence>
<evidence type="ECO:0000313" key="2">
    <source>
        <dbReference type="Proteomes" id="UP000006455"/>
    </source>
</evidence>
<proteinExistence type="predicted"/>
<comment type="caution">
    <text evidence="1">The sequence shown here is derived from an EMBL/GenBank/DDBJ whole genome shotgun (WGS) entry which is preliminary data.</text>
</comment>
<dbReference type="STRING" id="1041522.GCA_002105755_00607"/>
<accession>J5E6W9</accession>
<organism evidence="1 2">
    <name type="scientific">Mycobacterium colombiense CECT 3035</name>
    <dbReference type="NCBI Taxonomy" id="1041522"/>
    <lineage>
        <taxon>Bacteria</taxon>
        <taxon>Bacillati</taxon>
        <taxon>Actinomycetota</taxon>
        <taxon>Actinomycetes</taxon>
        <taxon>Mycobacteriales</taxon>
        <taxon>Mycobacteriaceae</taxon>
        <taxon>Mycobacterium</taxon>
        <taxon>Mycobacterium avium complex (MAC)</taxon>
    </lineage>
</organism>